<organism evidence="2 3">
    <name type="scientific">Lentithecium fluviatile CBS 122367</name>
    <dbReference type="NCBI Taxonomy" id="1168545"/>
    <lineage>
        <taxon>Eukaryota</taxon>
        <taxon>Fungi</taxon>
        <taxon>Dikarya</taxon>
        <taxon>Ascomycota</taxon>
        <taxon>Pezizomycotina</taxon>
        <taxon>Dothideomycetes</taxon>
        <taxon>Pleosporomycetidae</taxon>
        <taxon>Pleosporales</taxon>
        <taxon>Massarineae</taxon>
        <taxon>Lentitheciaceae</taxon>
        <taxon>Lentithecium</taxon>
    </lineage>
</organism>
<gene>
    <name evidence="2" type="ORF">K458DRAFT_353540</name>
</gene>
<evidence type="ECO:0000313" key="3">
    <source>
        <dbReference type="Proteomes" id="UP000799291"/>
    </source>
</evidence>
<name>A0A6G1JNA8_9PLEO</name>
<proteinExistence type="predicted"/>
<reference evidence="2" key="1">
    <citation type="journal article" date="2020" name="Stud. Mycol.">
        <title>101 Dothideomycetes genomes: a test case for predicting lifestyles and emergence of pathogens.</title>
        <authorList>
            <person name="Haridas S."/>
            <person name="Albert R."/>
            <person name="Binder M."/>
            <person name="Bloem J."/>
            <person name="Labutti K."/>
            <person name="Salamov A."/>
            <person name="Andreopoulos B."/>
            <person name="Baker S."/>
            <person name="Barry K."/>
            <person name="Bills G."/>
            <person name="Bluhm B."/>
            <person name="Cannon C."/>
            <person name="Castanera R."/>
            <person name="Culley D."/>
            <person name="Daum C."/>
            <person name="Ezra D."/>
            <person name="Gonzalez J."/>
            <person name="Henrissat B."/>
            <person name="Kuo A."/>
            <person name="Liang C."/>
            <person name="Lipzen A."/>
            <person name="Lutzoni F."/>
            <person name="Magnuson J."/>
            <person name="Mondo S."/>
            <person name="Nolan M."/>
            <person name="Ohm R."/>
            <person name="Pangilinan J."/>
            <person name="Park H.-J."/>
            <person name="Ramirez L."/>
            <person name="Alfaro M."/>
            <person name="Sun H."/>
            <person name="Tritt A."/>
            <person name="Yoshinaga Y."/>
            <person name="Zwiers L.-H."/>
            <person name="Turgeon B."/>
            <person name="Goodwin S."/>
            <person name="Spatafora J."/>
            <person name="Crous P."/>
            <person name="Grigoriev I."/>
        </authorList>
    </citation>
    <scope>NUCLEOTIDE SEQUENCE</scope>
    <source>
        <strain evidence="2">CBS 122367</strain>
    </source>
</reference>
<dbReference type="AlphaFoldDB" id="A0A6G1JNA8"/>
<evidence type="ECO:0000313" key="2">
    <source>
        <dbReference type="EMBL" id="KAF2691643.1"/>
    </source>
</evidence>
<evidence type="ECO:0000256" key="1">
    <source>
        <dbReference type="SAM" id="SignalP"/>
    </source>
</evidence>
<sequence length="356" mass="38729">MKHFLATALLGLITLASAISHGALRVRDFDPNKLADDGTWDKFVCKGGQLVQAMQASDADAGKLLGKPSAQSEFKGDMKQDFATWAYTEGFVSSITCDFKGYWNVETACKALGLDTRPKMWGGPNICYNFQHWDANKKDDKGSTIPKSQQKYKVNGKEYRVTGADLQIAVNPVGGVIFEQYVTSPETSAKNVWNQEPSLDELPKLRALSDIMWGAWNRDNANTKNIRYFWVQGVGNGNTKALIARALKGVGAKLEKWPGTTFDMKGDAGRAILASDNAACFAFFLFQHKAELGNVVISKVQVFRNDASSNVDPDLIFHVAAASEAQVSDADAGAQFSVNGAAKHVLRTHTLAKGAP</sequence>
<keyword evidence="3" id="KW-1185">Reference proteome</keyword>
<accession>A0A6G1JNA8</accession>
<dbReference type="EMBL" id="MU005569">
    <property type="protein sequence ID" value="KAF2691643.1"/>
    <property type="molecule type" value="Genomic_DNA"/>
</dbReference>
<feature type="signal peptide" evidence="1">
    <location>
        <begin position="1"/>
        <end position="18"/>
    </location>
</feature>
<keyword evidence="1" id="KW-0732">Signal</keyword>
<feature type="chain" id="PRO_5026210639" evidence="1">
    <location>
        <begin position="19"/>
        <end position="356"/>
    </location>
</feature>
<protein>
    <submittedName>
        <fullName evidence="2">Uncharacterized protein</fullName>
    </submittedName>
</protein>
<dbReference type="OrthoDB" id="5337308at2759"/>
<dbReference type="Proteomes" id="UP000799291">
    <property type="component" value="Unassembled WGS sequence"/>
</dbReference>